<proteinExistence type="predicted"/>
<dbReference type="PANTHER" id="PTHR33799">
    <property type="entry name" value="PTS PERMEASE-RELATED-RELATED"/>
    <property type="match status" value="1"/>
</dbReference>
<dbReference type="GO" id="GO:0009401">
    <property type="term" value="P:phosphoenolpyruvate-dependent sugar phosphotransferase system"/>
    <property type="evidence" value="ECO:0007669"/>
    <property type="project" value="InterPro"/>
</dbReference>
<accession>X0PSX8</accession>
<evidence type="ECO:0000313" key="3">
    <source>
        <dbReference type="EMBL" id="KRM31419.1"/>
    </source>
</evidence>
<dbReference type="GO" id="GO:0016740">
    <property type="term" value="F:transferase activity"/>
    <property type="evidence" value="ECO:0007669"/>
    <property type="project" value="UniProtKB-KW"/>
</dbReference>
<gene>
    <name evidence="3" type="ORF">FC83_GL000711</name>
</gene>
<dbReference type="EMBL" id="AZGA01000078">
    <property type="protein sequence ID" value="KRM31419.1"/>
    <property type="molecule type" value="Genomic_DNA"/>
</dbReference>
<keyword evidence="4" id="KW-1185">Reference proteome</keyword>
<dbReference type="Pfam" id="PF03610">
    <property type="entry name" value="EIIA-man"/>
    <property type="match status" value="1"/>
</dbReference>
<dbReference type="Proteomes" id="UP000051236">
    <property type="component" value="Unassembled WGS sequence"/>
</dbReference>
<dbReference type="RefSeq" id="WP_035453462.1">
    <property type="nucleotide sequence ID" value="NZ_AZGA01000078.1"/>
</dbReference>
<dbReference type="InterPro" id="IPR036662">
    <property type="entry name" value="PTS_EIIA_man-typ_sf"/>
</dbReference>
<evidence type="ECO:0000256" key="1">
    <source>
        <dbReference type="ARBA" id="ARBA00022679"/>
    </source>
</evidence>
<dbReference type="OrthoDB" id="6578004at2"/>
<name>X0PSX8_9LACO</name>
<organism evidence="3 4">
    <name type="scientific">Agrilactobacillus composti DSM 18527 = JCM 14202</name>
    <dbReference type="NCBI Taxonomy" id="1423734"/>
    <lineage>
        <taxon>Bacteria</taxon>
        <taxon>Bacillati</taxon>
        <taxon>Bacillota</taxon>
        <taxon>Bacilli</taxon>
        <taxon>Lactobacillales</taxon>
        <taxon>Lactobacillaceae</taxon>
        <taxon>Agrilactobacillus</taxon>
    </lineage>
</organism>
<dbReference type="SUPFAM" id="SSF53062">
    <property type="entry name" value="PTS system fructose IIA component-like"/>
    <property type="match status" value="1"/>
</dbReference>
<comment type="caution">
    <text evidence="3">The sequence shown here is derived from an EMBL/GenBank/DDBJ whole genome shotgun (WGS) entry which is preliminary data.</text>
</comment>
<dbReference type="eggNOG" id="COG2893">
    <property type="taxonomic scope" value="Bacteria"/>
</dbReference>
<dbReference type="PATRIC" id="fig|1423734.3.peg.718"/>
<keyword evidence="1" id="KW-0808">Transferase</keyword>
<sequence>MRRFIVASHGDLAKGMASTIDLFARDQKNITYISAYAKGDLDLDQQLDAALATIQTEDTAIIFTDIKGGSVNQKIAVKVMDRANIFVIAGFNLPMIMEAILATTPIDQAYVTKLITVGQQAIEQVKVAAPDPKLNDDDSFLN</sequence>
<reference evidence="3 4" key="1">
    <citation type="journal article" date="2015" name="Genome Announc.">
        <title>Expanding the biotechnology potential of lactobacilli through comparative genomics of 213 strains and associated genera.</title>
        <authorList>
            <person name="Sun Z."/>
            <person name="Harris H.M."/>
            <person name="McCann A."/>
            <person name="Guo C."/>
            <person name="Argimon S."/>
            <person name="Zhang W."/>
            <person name="Yang X."/>
            <person name="Jeffery I.B."/>
            <person name="Cooney J.C."/>
            <person name="Kagawa T.F."/>
            <person name="Liu W."/>
            <person name="Song Y."/>
            <person name="Salvetti E."/>
            <person name="Wrobel A."/>
            <person name="Rasinkangas P."/>
            <person name="Parkhill J."/>
            <person name="Rea M.C."/>
            <person name="O'Sullivan O."/>
            <person name="Ritari J."/>
            <person name="Douillard F.P."/>
            <person name="Paul Ross R."/>
            <person name="Yang R."/>
            <person name="Briner A.E."/>
            <person name="Felis G.E."/>
            <person name="de Vos W.M."/>
            <person name="Barrangou R."/>
            <person name="Klaenhammer T.R."/>
            <person name="Caufield P.W."/>
            <person name="Cui Y."/>
            <person name="Zhang H."/>
            <person name="O'Toole P.W."/>
        </authorList>
    </citation>
    <scope>NUCLEOTIDE SEQUENCE [LARGE SCALE GENOMIC DNA]</scope>
    <source>
        <strain evidence="3 4">DSM 18527</strain>
    </source>
</reference>
<evidence type="ECO:0000313" key="4">
    <source>
        <dbReference type="Proteomes" id="UP000051236"/>
    </source>
</evidence>
<dbReference type="AlphaFoldDB" id="X0PSX8"/>
<dbReference type="InterPro" id="IPR004701">
    <property type="entry name" value="PTS_EIIA_man-typ"/>
</dbReference>
<dbReference type="PROSITE" id="PS51096">
    <property type="entry name" value="PTS_EIIA_TYPE_4"/>
    <property type="match status" value="1"/>
</dbReference>
<dbReference type="STRING" id="1423734.FC83_GL000711"/>
<protein>
    <recommendedName>
        <fullName evidence="2">PTS EIIA type-4 domain-containing protein</fullName>
    </recommendedName>
</protein>
<dbReference type="Gene3D" id="3.40.50.510">
    <property type="entry name" value="Phosphotransferase system, mannose-type IIA component"/>
    <property type="match status" value="1"/>
</dbReference>
<dbReference type="InterPro" id="IPR051471">
    <property type="entry name" value="Bacterial_PTS_sugar_comp"/>
</dbReference>
<dbReference type="PANTHER" id="PTHR33799:SF1">
    <property type="entry name" value="PTS SYSTEM MANNOSE-SPECIFIC EIIAB COMPONENT-RELATED"/>
    <property type="match status" value="1"/>
</dbReference>
<feature type="domain" description="PTS EIIA type-4" evidence="2">
    <location>
        <begin position="1"/>
        <end position="122"/>
    </location>
</feature>
<dbReference type="GO" id="GO:0016020">
    <property type="term" value="C:membrane"/>
    <property type="evidence" value="ECO:0007669"/>
    <property type="project" value="InterPro"/>
</dbReference>
<evidence type="ECO:0000259" key="2">
    <source>
        <dbReference type="PROSITE" id="PS51096"/>
    </source>
</evidence>